<dbReference type="AlphaFoldDB" id="A0A2T2NQQ1"/>
<accession>A0A2T2NQQ1</accession>
<gene>
    <name evidence="1" type="ORF">BS50DRAFT_665044</name>
</gene>
<name>A0A2T2NQQ1_CORCC</name>
<organism evidence="1 2">
    <name type="scientific">Corynespora cassiicola Philippines</name>
    <dbReference type="NCBI Taxonomy" id="1448308"/>
    <lineage>
        <taxon>Eukaryota</taxon>
        <taxon>Fungi</taxon>
        <taxon>Dikarya</taxon>
        <taxon>Ascomycota</taxon>
        <taxon>Pezizomycotina</taxon>
        <taxon>Dothideomycetes</taxon>
        <taxon>Pleosporomycetidae</taxon>
        <taxon>Pleosporales</taxon>
        <taxon>Corynesporascaceae</taxon>
        <taxon>Corynespora</taxon>
    </lineage>
</organism>
<dbReference type="EMBL" id="KZ678134">
    <property type="protein sequence ID" value="PSN67699.1"/>
    <property type="molecule type" value="Genomic_DNA"/>
</dbReference>
<keyword evidence="2" id="KW-1185">Reference proteome</keyword>
<dbReference type="Proteomes" id="UP000240883">
    <property type="component" value="Unassembled WGS sequence"/>
</dbReference>
<reference evidence="1 2" key="1">
    <citation type="journal article" date="2018" name="Front. Microbiol.">
        <title>Genome-Wide Analysis of Corynespora cassiicola Leaf Fall Disease Putative Effectors.</title>
        <authorList>
            <person name="Lopez D."/>
            <person name="Ribeiro S."/>
            <person name="Label P."/>
            <person name="Fumanal B."/>
            <person name="Venisse J.S."/>
            <person name="Kohler A."/>
            <person name="de Oliveira R.R."/>
            <person name="Labutti K."/>
            <person name="Lipzen A."/>
            <person name="Lail K."/>
            <person name="Bauer D."/>
            <person name="Ohm R.A."/>
            <person name="Barry K.W."/>
            <person name="Spatafora J."/>
            <person name="Grigoriev I.V."/>
            <person name="Martin F.M."/>
            <person name="Pujade-Renaud V."/>
        </authorList>
    </citation>
    <scope>NUCLEOTIDE SEQUENCE [LARGE SCALE GENOMIC DNA]</scope>
    <source>
        <strain evidence="1 2">Philippines</strain>
    </source>
</reference>
<sequence>MTGQESISIDDLRAWKIYERAPKLQVKKCKKSSSRWQFGYEVAQIRLNCYSWLCPDHSAPPDSVKYLIYNQLGYAAVDTEYDIENASVQIQKNSLKIQKINTLIRKNYDEGREEKEQAH</sequence>
<evidence type="ECO:0000313" key="2">
    <source>
        <dbReference type="Proteomes" id="UP000240883"/>
    </source>
</evidence>
<proteinExistence type="predicted"/>
<evidence type="ECO:0000313" key="1">
    <source>
        <dbReference type="EMBL" id="PSN67699.1"/>
    </source>
</evidence>
<protein>
    <submittedName>
        <fullName evidence="1">Uncharacterized protein</fullName>
    </submittedName>
</protein>